<dbReference type="InterPro" id="IPR000182">
    <property type="entry name" value="GNAT_dom"/>
</dbReference>
<gene>
    <name evidence="5" type="ORF">G7Y82_14325</name>
</gene>
<dbReference type="Gene3D" id="3.40.50.261">
    <property type="entry name" value="Succinyl-CoA synthetase domains"/>
    <property type="match status" value="2"/>
</dbReference>
<evidence type="ECO:0000256" key="2">
    <source>
        <dbReference type="ARBA" id="ARBA00022741"/>
    </source>
</evidence>
<dbReference type="InterPro" id="IPR032875">
    <property type="entry name" value="Succ_CoA_lig_flav_dom"/>
</dbReference>
<dbReference type="GO" id="GO:0016747">
    <property type="term" value="F:acyltransferase activity, transferring groups other than amino-acyl groups"/>
    <property type="evidence" value="ECO:0007669"/>
    <property type="project" value="InterPro"/>
</dbReference>
<evidence type="ECO:0000259" key="4">
    <source>
        <dbReference type="PROSITE" id="PS51186"/>
    </source>
</evidence>
<evidence type="ECO:0000256" key="3">
    <source>
        <dbReference type="ARBA" id="ARBA00022840"/>
    </source>
</evidence>
<dbReference type="RefSeq" id="WP_168148816.1">
    <property type="nucleotide sequence ID" value="NZ_JAAVXB010000008.1"/>
</dbReference>
<comment type="caution">
    <text evidence="5">The sequence shown here is derived from an EMBL/GenBank/DDBJ whole genome shotgun (WGS) entry which is preliminary data.</text>
</comment>
<dbReference type="SUPFAM" id="SSF55729">
    <property type="entry name" value="Acyl-CoA N-acyltransferases (Nat)"/>
    <property type="match status" value="1"/>
</dbReference>
<sequence length="794" mass="85983">MSAQNLERLLLSRHALVIGAPSTPLDEALLSALGTPTHHVHSARQLGAALAEQAAADAVAIVFDASLVNPSVVEALVAQQCRGVVWVCAEPIDERVLQAARPGRLRFLGPRTAGFWHRNGLAAGAFAGELVQTPSRGIALIAQSGSIASAAIDWAAGRRIGFSWAVTTGAEDDADVADFLDVAALDPSTRGVILQLGSIRGGRKFMSAARACARVKPVVVLQSRASSEEGRTTADPVRSAAFARAGLVESETLDGVFDALSALARIPARSQTRVLALGNGAGVCALGLDAVLRYGLTPSSCSDESLAYVQTQAPRARRLDRALDLGPTEPQALARICQRLLDDDSIDYLLLVHSPSVDSPHEPCVAALRDAHLDPRLVTVWLGLKTASTARTQSVEAGLSTFVTAGQAARALRYRWLHGRTRELLMQTPPTRAQSARDRNAAHRIVAAAIAAGHVQLDGETAQRFVACYGMRASSAAGAGDAFDLELCRHPELGEHLTITAVGGVLRSTTARGFAPLDVLLARRMIEDMQLTLDGAQLGALATRLHGALLNLSDIALEHPSVRTLRVRCTISAEMPAPVYGDATVDLDPVSQDERRRLVLAPYPEVLSRTLTTRDERRYHMRAVRPEDEPALIQLLERMRPEDVRLRFFATIRRFSHEMVARMTQVDYDRELVLVTEPEGMPGALCSVAQLILDPYGEAGEFSILVEHAHAGRGLGRMLMEELLAHGRRCALTLIYGDILRQNTPMLTLAEHLGFEFRPHEDPDCRRVELALPPRDEAAPVDRRHRWVWSRSGS</sequence>
<dbReference type="SUPFAM" id="SSF52210">
    <property type="entry name" value="Succinyl-CoA synthetase domains"/>
    <property type="match status" value="2"/>
</dbReference>
<protein>
    <submittedName>
        <fullName evidence="5">Bifunctional acetate--CoA ligase family protein/GNAT family N-acetyltransferase</fullName>
    </submittedName>
</protein>
<reference evidence="5" key="1">
    <citation type="submission" date="2020-03" db="EMBL/GenBank/DDBJ databases">
        <title>Solimonas marina sp. nov., isolated from deep seawater of the Pacific Ocean.</title>
        <authorList>
            <person name="Liu X."/>
            <person name="Lai Q."/>
            <person name="Sun F."/>
            <person name="Gai Y."/>
            <person name="Li G."/>
            <person name="Shao Z."/>
        </authorList>
    </citation>
    <scope>NUCLEOTIDE SEQUENCE</scope>
    <source>
        <strain evidence="5">C16B3</strain>
    </source>
</reference>
<evidence type="ECO:0000256" key="1">
    <source>
        <dbReference type="ARBA" id="ARBA00022598"/>
    </source>
</evidence>
<keyword evidence="3" id="KW-0067">ATP-binding</keyword>
<keyword evidence="1 5" id="KW-0436">Ligase</keyword>
<dbReference type="Pfam" id="PF13607">
    <property type="entry name" value="Succ_CoA_lig"/>
    <property type="match status" value="1"/>
</dbReference>
<dbReference type="Proteomes" id="UP000653472">
    <property type="component" value="Unassembled WGS sequence"/>
</dbReference>
<dbReference type="Gene3D" id="3.40.630.30">
    <property type="match status" value="1"/>
</dbReference>
<dbReference type="Gene3D" id="3.30.470.20">
    <property type="entry name" value="ATP-grasp fold, B domain"/>
    <property type="match status" value="1"/>
</dbReference>
<proteinExistence type="predicted"/>
<evidence type="ECO:0000313" key="6">
    <source>
        <dbReference type="Proteomes" id="UP000653472"/>
    </source>
</evidence>
<dbReference type="AlphaFoldDB" id="A0A969WA64"/>
<dbReference type="Pfam" id="PF00583">
    <property type="entry name" value="Acetyltransf_1"/>
    <property type="match status" value="1"/>
</dbReference>
<dbReference type="GO" id="GO:0005524">
    <property type="term" value="F:ATP binding"/>
    <property type="evidence" value="ECO:0007669"/>
    <property type="project" value="UniProtKB-KW"/>
</dbReference>
<dbReference type="PANTHER" id="PTHR43334:SF1">
    <property type="entry name" value="3-HYDROXYPROPIONATE--COA LIGASE [ADP-FORMING]"/>
    <property type="match status" value="1"/>
</dbReference>
<feature type="domain" description="N-acetyltransferase" evidence="4">
    <location>
        <begin position="619"/>
        <end position="775"/>
    </location>
</feature>
<keyword evidence="2" id="KW-0547">Nucleotide-binding</keyword>
<accession>A0A969WA64</accession>
<dbReference type="GO" id="GO:0016874">
    <property type="term" value="F:ligase activity"/>
    <property type="evidence" value="ECO:0007669"/>
    <property type="project" value="UniProtKB-KW"/>
</dbReference>
<evidence type="ECO:0000313" key="5">
    <source>
        <dbReference type="EMBL" id="NKF23492.1"/>
    </source>
</evidence>
<dbReference type="EMBL" id="JAAVXB010000008">
    <property type="protein sequence ID" value="NKF23492.1"/>
    <property type="molecule type" value="Genomic_DNA"/>
</dbReference>
<name>A0A969WA64_9GAMM</name>
<dbReference type="InterPro" id="IPR016102">
    <property type="entry name" value="Succinyl-CoA_synth-like"/>
</dbReference>
<keyword evidence="6" id="KW-1185">Reference proteome</keyword>
<dbReference type="PANTHER" id="PTHR43334">
    <property type="entry name" value="ACETATE--COA LIGASE [ADP-FORMING]"/>
    <property type="match status" value="1"/>
</dbReference>
<dbReference type="InterPro" id="IPR051538">
    <property type="entry name" value="Acyl-CoA_Synth/Transferase"/>
</dbReference>
<dbReference type="PROSITE" id="PS51186">
    <property type="entry name" value="GNAT"/>
    <property type="match status" value="1"/>
</dbReference>
<dbReference type="InterPro" id="IPR016181">
    <property type="entry name" value="Acyl_CoA_acyltransferase"/>
</dbReference>
<organism evidence="5 6">
    <name type="scientific">Solimonas marina</name>
    <dbReference type="NCBI Taxonomy" id="2714601"/>
    <lineage>
        <taxon>Bacteria</taxon>
        <taxon>Pseudomonadati</taxon>
        <taxon>Pseudomonadota</taxon>
        <taxon>Gammaproteobacteria</taxon>
        <taxon>Nevskiales</taxon>
        <taxon>Nevskiaceae</taxon>
        <taxon>Solimonas</taxon>
    </lineage>
</organism>